<protein>
    <submittedName>
        <fullName evidence="7">Uu.00g104250.m01.CDS01</fullName>
    </submittedName>
</protein>
<evidence type="ECO:0000256" key="1">
    <source>
        <dbReference type="ARBA" id="ARBA00004141"/>
    </source>
</evidence>
<evidence type="ECO:0000313" key="7">
    <source>
        <dbReference type="EMBL" id="CAJ2503031.1"/>
    </source>
</evidence>
<proteinExistence type="predicted"/>
<feature type="transmembrane region" description="Helical" evidence="6">
    <location>
        <begin position="125"/>
        <end position="144"/>
    </location>
</feature>
<name>A0AAI8VDR5_9PEZI</name>
<evidence type="ECO:0000256" key="5">
    <source>
        <dbReference type="SAM" id="MobiDB-lite"/>
    </source>
</evidence>
<keyword evidence="4 6" id="KW-0472">Membrane</keyword>
<dbReference type="EMBL" id="CAUWAG010000004">
    <property type="protein sequence ID" value="CAJ2503031.1"/>
    <property type="molecule type" value="Genomic_DNA"/>
</dbReference>
<gene>
    <name evidence="7" type="ORF">KHLLAP_LOCUS3499</name>
</gene>
<feature type="transmembrane region" description="Helical" evidence="6">
    <location>
        <begin position="205"/>
        <end position="226"/>
    </location>
</feature>
<feature type="region of interest" description="Disordered" evidence="5">
    <location>
        <begin position="280"/>
        <end position="347"/>
    </location>
</feature>
<feature type="compositionally biased region" description="Polar residues" evidence="5">
    <location>
        <begin position="303"/>
        <end position="332"/>
    </location>
</feature>
<keyword evidence="3 6" id="KW-1133">Transmembrane helix</keyword>
<dbReference type="Proteomes" id="UP001295740">
    <property type="component" value="Unassembled WGS sequence"/>
</dbReference>
<dbReference type="Pfam" id="PF04479">
    <property type="entry name" value="RTA1"/>
    <property type="match status" value="1"/>
</dbReference>
<keyword evidence="2 6" id="KW-0812">Transmembrane</keyword>
<reference evidence="7" key="1">
    <citation type="submission" date="2023-10" db="EMBL/GenBank/DDBJ databases">
        <authorList>
            <person name="Hackl T."/>
        </authorList>
    </citation>
    <scope>NUCLEOTIDE SEQUENCE</scope>
</reference>
<feature type="transmembrane region" description="Helical" evidence="6">
    <location>
        <begin position="246"/>
        <end position="271"/>
    </location>
</feature>
<evidence type="ECO:0000256" key="4">
    <source>
        <dbReference type="ARBA" id="ARBA00023136"/>
    </source>
</evidence>
<dbReference type="GO" id="GO:0000324">
    <property type="term" value="C:fungal-type vacuole"/>
    <property type="evidence" value="ECO:0007669"/>
    <property type="project" value="TreeGrafter"/>
</dbReference>
<comment type="caution">
    <text evidence="7">The sequence shown here is derived from an EMBL/GenBank/DDBJ whole genome shotgun (WGS) entry which is preliminary data.</text>
</comment>
<evidence type="ECO:0000313" key="8">
    <source>
        <dbReference type="Proteomes" id="UP001295740"/>
    </source>
</evidence>
<evidence type="ECO:0000256" key="3">
    <source>
        <dbReference type="ARBA" id="ARBA00022989"/>
    </source>
</evidence>
<dbReference type="GO" id="GO:0005886">
    <property type="term" value="C:plasma membrane"/>
    <property type="evidence" value="ECO:0007669"/>
    <property type="project" value="TreeGrafter"/>
</dbReference>
<keyword evidence="8" id="KW-1185">Reference proteome</keyword>
<feature type="transmembrane region" description="Helical" evidence="6">
    <location>
        <begin position="83"/>
        <end position="104"/>
    </location>
</feature>
<evidence type="ECO:0000256" key="6">
    <source>
        <dbReference type="SAM" id="Phobius"/>
    </source>
</evidence>
<dbReference type="PANTHER" id="PTHR31465">
    <property type="entry name" value="PROTEIN RTA1-RELATED"/>
    <property type="match status" value="1"/>
</dbReference>
<comment type="subcellular location">
    <subcellularLocation>
        <location evidence="1">Membrane</location>
        <topology evidence="1">Multi-pass membrane protein</topology>
    </subcellularLocation>
</comment>
<evidence type="ECO:0000256" key="2">
    <source>
        <dbReference type="ARBA" id="ARBA00022692"/>
    </source>
</evidence>
<feature type="compositionally biased region" description="Pro residues" evidence="5">
    <location>
        <begin position="286"/>
        <end position="302"/>
    </location>
</feature>
<feature type="transmembrane region" description="Helical" evidence="6">
    <location>
        <begin position="50"/>
        <end position="71"/>
    </location>
</feature>
<sequence length="347" mass="37821">MGSSAHCTGDCSRVFLANTPSLGGNAALLVLFAILIPIAFILGIRYKSSIFATTVTTGLALEVVGYIGRVLLHGSPNGRGPFIVYLLGTTTGPTCICGAMFLMMPRIVAVYGEEFRSWRPFWHPFLFYALTTVSLVLDLVGSIVSGIQDNSDLINIGIQVLVAGLAIQLAALGIFVFHAIFFAIALRTRRHGLDPKYASVYNSRLFKMFLVAFSLATILLVVRTAYRVVEIAEGFDSSIAQDEVLFLVLDGVMVLIATLLLLGFFPARAFGQSWLQTSSRRLSQTPPRPLRPSPAQLPPSARPSPTYNNRMSLKSSVSGQSPRYSPRKSSYAQPPPQRNMVDSDALW</sequence>
<accession>A0AAI8VDR5</accession>
<organism evidence="7 8">
    <name type="scientific">Anthostomella pinea</name>
    <dbReference type="NCBI Taxonomy" id="933095"/>
    <lineage>
        <taxon>Eukaryota</taxon>
        <taxon>Fungi</taxon>
        <taxon>Dikarya</taxon>
        <taxon>Ascomycota</taxon>
        <taxon>Pezizomycotina</taxon>
        <taxon>Sordariomycetes</taxon>
        <taxon>Xylariomycetidae</taxon>
        <taxon>Xylariales</taxon>
        <taxon>Xylariaceae</taxon>
        <taxon>Anthostomella</taxon>
    </lineage>
</organism>
<dbReference type="PANTHER" id="PTHR31465:SF9">
    <property type="entry name" value="SPHINGOID LONG-CHAIN BASE TRANSPORTER RSB1"/>
    <property type="match status" value="1"/>
</dbReference>
<dbReference type="AlphaFoldDB" id="A0AAI8VDR5"/>
<feature type="transmembrane region" description="Helical" evidence="6">
    <location>
        <begin position="156"/>
        <end position="184"/>
    </location>
</feature>
<feature type="transmembrane region" description="Helical" evidence="6">
    <location>
        <begin position="22"/>
        <end position="43"/>
    </location>
</feature>
<dbReference type="InterPro" id="IPR007568">
    <property type="entry name" value="RTA1"/>
</dbReference>